<name>A0A820LUN6_9BILA</name>
<proteinExistence type="predicted"/>
<protein>
    <submittedName>
        <fullName evidence="1">Uncharacterized protein</fullName>
    </submittedName>
</protein>
<sequence length="136" mass="15927">MIRDAFFRKVFIEIYFKVIARASVPNTELTFQRRPAKDDILFIVDLDSLEMVGINSDTNENGELNLSRPVLLQPFNQPQLKQHKFLHLEFESNPLNQNFDYRIHGSTQSLQINYHATTINKLIDCFLPDRHHDLEG</sequence>
<feature type="non-terminal residue" evidence="1">
    <location>
        <position position="1"/>
    </location>
</feature>
<dbReference type="AlphaFoldDB" id="A0A820LUN6"/>
<accession>A0A820LUN6</accession>
<evidence type="ECO:0000313" key="1">
    <source>
        <dbReference type="EMBL" id="CAF4363086.1"/>
    </source>
</evidence>
<gene>
    <name evidence="1" type="ORF">KXQ929_LOCUS48929</name>
</gene>
<comment type="caution">
    <text evidence="1">The sequence shown here is derived from an EMBL/GenBank/DDBJ whole genome shotgun (WGS) entry which is preliminary data.</text>
</comment>
<dbReference type="EMBL" id="CAJOBB010019917">
    <property type="protein sequence ID" value="CAF4363086.1"/>
    <property type="molecule type" value="Genomic_DNA"/>
</dbReference>
<reference evidence="1" key="1">
    <citation type="submission" date="2021-02" db="EMBL/GenBank/DDBJ databases">
        <authorList>
            <person name="Nowell W R."/>
        </authorList>
    </citation>
    <scope>NUCLEOTIDE SEQUENCE</scope>
</reference>
<dbReference type="Proteomes" id="UP000663868">
    <property type="component" value="Unassembled WGS sequence"/>
</dbReference>
<organism evidence="1 2">
    <name type="scientific">Adineta steineri</name>
    <dbReference type="NCBI Taxonomy" id="433720"/>
    <lineage>
        <taxon>Eukaryota</taxon>
        <taxon>Metazoa</taxon>
        <taxon>Spiralia</taxon>
        <taxon>Gnathifera</taxon>
        <taxon>Rotifera</taxon>
        <taxon>Eurotatoria</taxon>
        <taxon>Bdelloidea</taxon>
        <taxon>Adinetida</taxon>
        <taxon>Adinetidae</taxon>
        <taxon>Adineta</taxon>
    </lineage>
</organism>
<evidence type="ECO:0000313" key="2">
    <source>
        <dbReference type="Proteomes" id="UP000663868"/>
    </source>
</evidence>